<name>A0ABP9EKK9_9GAMM</name>
<reference evidence="2" key="1">
    <citation type="journal article" date="2019" name="Int. J. Syst. Evol. Microbiol.">
        <title>The Global Catalogue of Microorganisms (GCM) 10K type strain sequencing project: providing services to taxonomists for standard genome sequencing and annotation.</title>
        <authorList>
            <consortium name="The Broad Institute Genomics Platform"/>
            <consortium name="The Broad Institute Genome Sequencing Center for Infectious Disease"/>
            <person name="Wu L."/>
            <person name="Ma J."/>
        </authorList>
    </citation>
    <scope>NUCLEOTIDE SEQUENCE [LARGE SCALE GENOMIC DNA]</scope>
    <source>
        <strain evidence="2">JCM 18401</strain>
    </source>
</reference>
<organism evidence="1 2">
    <name type="scientific">Ferrimonas pelagia</name>
    <dbReference type="NCBI Taxonomy" id="1177826"/>
    <lineage>
        <taxon>Bacteria</taxon>
        <taxon>Pseudomonadati</taxon>
        <taxon>Pseudomonadota</taxon>
        <taxon>Gammaproteobacteria</taxon>
        <taxon>Alteromonadales</taxon>
        <taxon>Ferrimonadaceae</taxon>
        <taxon>Ferrimonas</taxon>
    </lineage>
</organism>
<evidence type="ECO:0000313" key="1">
    <source>
        <dbReference type="EMBL" id="GAA4880272.1"/>
    </source>
</evidence>
<protein>
    <submittedName>
        <fullName evidence="1">Uncharacterized protein</fullName>
    </submittedName>
</protein>
<dbReference type="Proteomes" id="UP001499988">
    <property type="component" value="Unassembled WGS sequence"/>
</dbReference>
<proteinExistence type="predicted"/>
<dbReference type="EMBL" id="BAABJZ010000016">
    <property type="protein sequence ID" value="GAA4880272.1"/>
    <property type="molecule type" value="Genomic_DNA"/>
</dbReference>
<evidence type="ECO:0000313" key="2">
    <source>
        <dbReference type="Proteomes" id="UP001499988"/>
    </source>
</evidence>
<accession>A0ABP9EKK9</accession>
<comment type="caution">
    <text evidence="1">The sequence shown here is derived from an EMBL/GenBank/DDBJ whole genome shotgun (WGS) entry which is preliminary data.</text>
</comment>
<keyword evidence="2" id="KW-1185">Reference proteome</keyword>
<gene>
    <name evidence="1" type="ORF">GCM10023333_13100</name>
</gene>
<sequence length="59" mass="6490">MTVMRSTMSTRQLMTPMITTMSTATLMRRINTATNASMTTTQTMPLKAAMVLTSMAKGR</sequence>